<comment type="caution">
    <text evidence="3">The sequence shown here is derived from an EMBL/GenBank/DDBJ whole genome shotgun (WGS) entry which is preliminary data.</text>
</comment>
<feature type="chain" id="PRO_5004901741" evidence="2">
    <location>
        <begin position="21"/>
        <end position="420"/>
    </location>
</feature>
<accession>W7UCR3</accession>
<evidence type="ECO:0000313" key="4">
    <source>
        <dbReference type="Proteomes" id="UP000019335"/>
    </source>
</evidence>
<proteinExistence type="predicted"/>
<evidence type="ECO:0000256" key="1">
    <source>
        <dbReference type="SAM" id="Coils"/>
    </source>
</evidence>
<keyword evidence="4" id="KW-1185">Reference proteome</keyword>
<gene>
    <name evidence="3" type="ORF">Naga_100033g28</name>
</gene>
<dbReference type="OrthoDB" id="10273949at2759"/>
<protein>
    <submittedName>
        <fullName evidence="3">Uncharacterized protein</fullName>
    </submittedName>
</protein>
<feature type="signal peptide" evidence="2">
    <location>
        <begin position="1"/>
        <end position="20"/>
    </location>
</feature>
<keyword evidence="1" id="KW-0175">Coiled coil</keyword>
<dbReference type="Proteomes" id="UP000019335">
    <property type="component" value="Chromosome 1"/>
</dbReference>
<sequence length="420" mass="47529">MFSLCISILLFCSLSRTVEARGCQVRNHAGRPVDFYWMDVVNWGTYITQTPVPMPNETSFALKTYESHRFFVAWGDEAGEVQSWDPNSIPLNAQFVHRGYDQVVTALVDKNGQLYLQDWDVHEWGMDRLVQAIEQCNLTTSGNVEKEDAQARCVMKQANTIISRFKRERDSIKAQVDKMQTRMAGSFCTGTGRFQTPARRTFEWEGRQVNVLADTGNVSVFHLPAFLDVSGTTNLITGAPPNGTRYLEVFPNPKMKFDASLVEAQAWGRAFVQSQLGGSMQDKTSDKEPLRIFRYDKKEFHAPPCDGICQKLLLPSAEYAATLIMYPQHSKQADRDRTAWYFTTEDANTDIGFTSQGNDAVLFLYKNPTVGYAPALLPQLIPCISMSKEMFVSSTWIRRPVDEKEKRAEGSSNSRVEDEL</sequence>
<organism evidence="3 4">
    <name type="scientific">Nannochloropsis gaditana</name>
    <dbReference type="NCBI Taxonomy" id="72520"/>
    <lineage>
        <taxon>Eukaryota</taxon>
        <taxon>Sar</taxon>
        <taxon>Stramenopiles</taxon>
        <taxon>Ochrophyta</taxon>
        <taxon>Eustigmatophyceae</taxon>
        <taxon>Eustigmatales</taxon>
        <taxon>Monodopsidaceae</taxon>
        <taxon>Nannochloropsis</taxon>
    </lineage>
</organism>
<evidence type="ECO:0000256" key="2">
    <source>
        <dbReference type="SAM" id="SignalP"/>
    </source>
</evidence>
<dbReference type="EMBL" id="AZIL01000030">
    <property type="protein sequence ID" value="EWM30566.1"/>
    <property type="molecule type" value="Genomic_DNA"/>
</dbReference>
<feature type="coiled-coil region" evidence="1">
    <location>
        <begin position="155"/>
        <end position="182"/>
    </location>
</feature>
<dbReference type="AlphaFoldDB" id="W7UCR3"/>
<keyword evidence="2" id="KW-0732">Signal</keyword>
<name>W7UCR3_9STRA</name>
<evidence type="ECO:0000313" key="3">
    <source>
        <dbReference type="EMBL" id="EWM30566.1"/>
    </source>
</evidence>
<reference evidence="3 4" key="1">
    <citation type="journal article" date="2014" name="Mol. Plant">
        <title>Chromosome Scale Genome Assembly and Transcriptome Profiling of Nannochloropsis gaditana in Nitrogen Depletion.</title>
        <authorList>
            <person name="Corteggiani Carpinelli E."/>
            <person name="Telatin A."/>
            <person name="Vitulo N."/>
            <person name="Forcato C."/>
            <person name="D'Angelo M."/>
            <person name="Schiavon R."/>
            <person name="Vezzi A."/>
            <person name="Giacometti G.M."/>
            <person name="Morosinotto T."/>
            <person name="Valle G."/>
        </authorList>
    </citation>
    <scope>NUCLEOTIDE SEQUENCE [LARGE SCALE GENOMIC DNA]</scope>
    <source>
        <strain evidence="3 4">B-31</strain>
    </source>
</reference>